<dbReference type="EMBL" id="CP013928">
    <property type="protein sequence ID" value="AMJ79938.1"/>
    <property type="molecule type" value="Genomic_DNA"/>
</dbReference>
<feature type="domain" description="Methyltransferase type 11" evidence="1">
    <location>
        <begin position="61"/>
        <end position="114"/>
    </location>
</feature>
<organism evidence="2 3">
    <name type="scientific">Alteromonas mediterranea</name>
    <dbReference type="NCBI Taxonomy" id="314275"/>
    <lineage>
        <taxon>Bacteria</taxon>
        <taxon>Pseudomonadati</taxon>
        <taxon>Pseudomonadota</taxon>
        <taxon>Gammaproteobacteria</taxon>
        <taxon>Alteromonadales</taxon>
        <taxon>Alteromonadaceae</taxon>
        <taxon>Alteromonas/Salinimonas group</taxon>
        <taxon>Alteromonas</taxon>
    </lineage>
</organism>
<dbReference type="GO" id="GO:0032259">
    <property type="term" value="P:methylation"/>
    <property type="evidence" value="ECO:0007669"/>
    <property type="project" value="UniProtKB-KW"/>
</dbReference>
<dbReference type="Pfam" id="PF08241">
    <property type="entry name" value="Methyltransf_11"/>
    <property type="match status" value="1"/>
</dbReference>
<evidence type="ECO:0000313" key="3">
    <source>
        <dbReference type="Proteomes" id="UP000061468"/>
    </source>
</evidence>
<dbReference type="Proteomes" id="UP000061468">
    <property type="component" value="Chromosome"/>
</dbReference>
<evidence type="ECO:0000313" key="2">
    <source>
        <dbReference type="EMBL" id="AMJ79938.1"/>
    </source>
</evidence>
<evidence type="ECO:0000259" key="1">
    <source>
        <dbReference type="Pfam" id="PF08241"/>
    </source>
</evidence>
<dbReference type="InterPro" id="IPR013216">
    <property type="entry name" value="Methyltransf_11"/>
</dbReference>
<dbReference type="RefSeq" id="WP_015068202.1">
    <property type="nucleotide sequence ID" value="NZ_CP013928.1"/>
</dbReference>
<dbReference type="SUPFAM" id="SSF53335">
    <property type="entry name" value="S-adenosyl-L-methionine-dependent methyltransferases"/>
    <property type="match status" value="2"/>
</dbReference>
<accession>A0AAC8XMJ0</accession>
<protein>
    <submittedName>
        <fullName evidence="2">Methyltransferase type 11</fullName>
    </submittedName>
</protein>
<dbReference type="Gene3D" id="3.40.50.150">
    <property type="entry name" value="Vaccinia Virus protein VP39"/>
    <property type="match status" value="2"/>
</dbReference>
<proteinExistence type="predicted"/>
<keyword evidence="2" id="KW-0489">Methyltransferase</keyword>
<sequence>MHASSMENMARCFRRYVGAKQLSQENSLKVLDIGGANVNGSYRDIIEGYNLSYLAADIADGEGVDVHMVDPYKIPLDDGSIDIVISGQAFEHVEFFWLLFEEIVRVVKNNGFIFLIAPSSGVIHRHPVDCYRFYPDSYYALAKYTNIHTLEVLHDERGPWRDLVGVFSKTEQSVLPLAERVFGNSNSLVGAGSVEVDYPTSGPDAEVSGLMPYLEFIAKVHELLEPDCYFEIGVREGHSAELAKCKTIGVDPASAITQDLPSTFRLFPLLSDEFFEELPEGFEPPDLAFIDGMHLFEYVLRDFINVERNSRHHSVIIIDDIFPCTEAQASRERKTKAWMGDVWKIKECLSIYRPDLICIAVDTYPSGLLVVFGADSANTVLTDKYNEIVKRFARMAVPPFDILSRKGAFNPKDPFVHQSIQMAKVTRQQNKPVSYLTTKIKQAFLKYNALAKQLDGI</sequence>
<keyword evidence="2" id="KW-0808">Transferase</keyword>
<gene>
    <name evidence="2" type="ORF">AV942_17430</name>
</gene>
<dbReference type="CDD" id="cd02440">
    <property type="entry name" value="AdoMet_MTases"/>
    <property type="match status" value="1"/>
</dbReference>
<dbReference type="Pfam" id="PF13578">
    <property type="entry name" value="Methyltransf_24"/>
    <property type="match status" value="1"/>
</dbReference>
<dbReference type="InterPro" id="IPR029063">
    <property type="entry name" value="SAM-dependent_MTases_sf"/>
</dbReference>
<dbReference type="AlphaFoldDB" id="A0AAC8XMJ0"/>
<dbReference type="GO" id="GO:0008757">
    <property type="term" value="F:S-adenosylmethionine-dependent methyltransferase activity"/>
    <property type="evidence" value="ECO:0007669"/>
    <property type="project" value="InterPro"/>
</dbReference>
<reference evidence="2 3" key="1">
    <citation type="submission" date="2015-12" db="EMBL/GenBank/DDBJ databases">
        <title>Intraspecies pangenome expansion in the marine bacterium Alteromonas.</title>
        <authorList>
            <person name="Lopez-Perez M."/>
            <person name="Rodriguez-Valera F."/>
        </authorList>
    </citation>
    <scope>NUCLEOTIDE SEQUENCE [LARGE SCALE GENOMIC DNA]</scope>
    <source>
        <strain evidence="2 3">UM8</strain>
    </source>
</reference>
<name>A0AAC8XMJ0_9ALTE</name>